<keyword evidence="1" id="KW-1133">Transmembrane helix</keyword>
<evidence type="ECO:0000313" key="2">
    <source>
        <dbReference type="EMBL" id="TPE61189.1"/>
    </source>
</evidence>
<keyword evidence="1" id="KW-0472">Membrane</keyword>
<dbReference type="AlphaFoldDB" id="A0A501XL93"/>
<dbReference type="NCBIfam" id="TIGR02595">
    <property type="entry name" value="PEP_CTERM"/>
    <property type="match status" value="1"/>
</dbReference>
<evidence type="ECO:0000256" key="1">
    <source>
        <dbReference type="SAM" id="Phobius"/>
    </source>
</evidence>
<keyword evidence="1" id="KW-0812">Transmembrane</keyword>
<dbReference type="NCBIfam" id="NF035944">
    <property type="entry name" value="PEPxxWA-CTERM"/>
    <property type="match status" value="1"/>
</dbReference>
<dbReference type="Proteomes" id="UP000319897">
    <property type="component" value="Unassembled WGS sequence"/>
</dbReference>
<gene>
    <name evidence="2" type="ORF">FJQ54_09875</name>
</gene>
<reference evidence="2 3" key="1">
    <citation type="submission" date="2019-06" db="EMBL/GenBank/DDBJ databases">
        <authorList>
            <person name="Lee I."/>
            <person name="Jang G.I."/>
            <person name="Hwang C.Y."/>
        </authorList>
    </citation>
    <scope>NUCLEOTIDE SEQUENCE [LARGE SCALE GENOMIC DNA]</scope>
    <source>
        <strain evidence="2 3">PAMC 28131</strain>
    </source>
</reference>
<dbReference type="EMBL" id="VFSU01000024">
    <property type="protein sequence ID" value="TPE61189.1"/>
    <property type="molecule type" value="Genomic_DNA"/>
</dbReference>
<keyword evidence="3" id="KW-1185">Reference proteome</keyword>
<accession>A0A501XL93</accession>
<dbReference type="OrthoDB" id="7571274at2"/>
<organism evidence="2 3">
    <name type="scientific">Sandaracinobacter neustonicus</name>
    <dbReference type="NCBI Taxonomy" id="1715348"/>
    <lineage>
        <taxon>Bacteria</taxon>
        <taxon>Pseudomonadati</taxon>
        <taxon>Pseudomonadota</taxon>
        <taxon>Alphaproteobacteria</taxon>
        <taxon>Sphingomonadales</taxon>
        <taxon>Sphingosinicellaceae</taxon>
        <taxon>Sandaracinobacter</taxon>
    </lineage>
</organism>
<feature type="transmembrane region" description="Helical" evidence="1">
    <location>
        <begin position="243"/>
        <end position="260"/>
    </location>
</feature>
<evidence type="ECO:0000313" key="3">
    <source>
        <dbReference type="Proteomes" id="UP000319897"/>
    </source>
</evidence>
<proteinExistence type="predicted"/>
<sequence length="270" mass="27949">MRIVTFQSNPLRNIGKGMGETTFRGSHPMIHPFAAIAVTTLVGAFVAAAPASAVTVVLGGAVQNVSSVTRSAEGVDFTVTAARFTGNPATLTGMSSLGAPLLVSVTTPGLGVDGGGSAPQIDTNQTNRREALILSASSPFEISRLKLSMVDGNDTLMLYGVKDDGSFVALINAGTIMSGLNGAAGVVSTGANGGTSLLTFANPWGNFSQYVFTTRVGGEVLYNNDRGQGYRLDSISFNVVPEPRMWAMLIAGFGFVGVAARRRRKPVVSA</sequence>
<name>A0A501XL93_9SPHN</name>
<comment type="caution">
    <text evidence="2">The sequence shown here is derived from an EMBL/GenBank/DDBJ whole genome shotgun (WGS) entry which is preliminary data.</text>
</comment>
<dbReference type="InterPro" id="IPR013424">
    <property type="entry name" value="Ice-binding_C"/>
</dbReference>
<protein>
    <submittedName>
        <fullName evidence="2">PEP-CTERM sorting domain-containing protein</fullName>
    </submittedName>
</protein>